<proteinExistence type="predicted"/>
<accession>A0ABQ8T2L0</accession>
<sequence>MSPGSSTESYSAFAHIGFRENPGKNLNQIHPVGLKPVNGTQIEGTILRKRLRLHPYLLQLLQAVIPEDKVLRRNFCTTLCPLVLRLAATVVGMDGDATACEESCLQSVYRLRVLGPLGGSALNLVRLQLECYGYQDESPSTFFAKAMRDIQTKAKCQDLDDVEHGRNYKILFFEIIDIIMQIDTRFEELEKLRFVSLAPNLTLTVGMMRFLHCKLAISAYSKGRSV</sequence>
<evidence type="ECO:0000313" key="2">
    <source>
        <dbReference type="Proteomes" id="UP001148838"/>
    </source>
</evidence>
<organism evidence="1 2">
    <name type="scientific">Periplaneta americana</name>
    <name type="common">American cockroach</name>
    <name type="synonym">Blatta americana</name>
    <dbReference type="NCBI Taxonomy" id="6978"/>
    <lineage>
        <taxon>Eukaryota</taxon>
        <taxon>Metazoa</taxon>
        <taxon>Ecdysozoa</taxon>
        <taxon>Arthropoda</taxon>
        <taxon>Hexapoda</taxon>
        <taxon>Insecta</taxon>
        <taxon>Pterygota</taxon>
        <taxon>Neoptera</taxon>
        <taxon>Polyneoptera</taxon>
        <taxon>Dictyoptera</taxon>
        <taxon>Blattodea</taxon>
        <taxon>Blattoidea</taxon>
        <taxon>Blattidae</taxon>
        <taxon>Blattinae</taxon>
        <taxon>Periplaneta</taxon>
    </lineage>
</organism>
<keyword evidence="2" id="KW-1185">Reference proteome</keyword>
<gene>
    <name evidence="1" type="ORF">ANN_08624</name>
</gene>
<reference evidence="1 2" key="1">
    <citation type="journal article" date="2022" name="Allergy">
        <title>Genome assembly and annotation of Periplaneta americana reveal a comprehensive cockroach allergen profile.</title>
        <authorList>
            <person name="Wang L."/>
            <person name="Xiong Q."/>
            <person name="Saelim N."/>
            <person name="Wang L."/>
            <person name="Nong W."/>
            <person name="Wan A.T."/>
            <person name="Shi M."/>
            <person name="Liu X."/>
            <person name="Cao Q."/>
            <person name="Hui J.H.L."/>
            <person name="Sookrung N."/>
            <person name="Leung T.F."/>
            <person name="Tungtrongchitr A."/>
            <person name="Tsui S.K.W."/>
        </authorList>
    </citation>
    <scope>NUCLEOTIDE SEQUENCE [LARGE SCALE GENOMIC DNA]</scope>
    <source>
        <strain evidence="1">PWHHKU_190912</strain>
    </source>
</reference>
<protein>
    <submittedName>
        <fullName evidence="1">Uncharacterized protein</fullName>
    </submittedName>
</protein>
<dbReference type="EMBL" id="JAJSOF020000017">
    <property type="protein sequence ID" value="KAJ4440483.1"/>
    <property type="molecule type" value="Genomic_DNA"/>
</dbReference>
<name>A0ABQ8T2L0_PERAM</name>
<comment type="caution">
    <text evidence="1">The sequence shown here is derived from an EMBL/GenBank/DDBJ whole genome shotgun (WGS) entry which is preliminary data.</text>
</comment>
<dbReference type="Proteomes" id="UP001148838">
    <property type="component" value="Unassembled WGS sequence"/>
</dbReference>
<evidence type="ECO:0000313" key="1">
    <source>
        <dbReference type="EMBL" id="KAJ4440483.1"/>
    </source>
</evidence>